<proteinExistence type="predicted"/>
<dbReference type="AlphaFoldDB" id="A0A9N7Z3X6"/>
<evidence type="ECO:0000256" key="1">
    <source>
        <dbReference type="SAM" id="MobiDB-lite"/>
    </source>
</evidence>
<dbReference type="Proteomes" id="UP001153269">
    <property type="component" value="Unassembled WGS sequence"/>
</dbReference>
<evidence type="ECO:0000313" key="3">
    <source>
        <dbReference type="Proteomes" id="UP001153269"/>
    </source>
</evidence>
<organism evidence="2 3">
    <name type="scientific">Pleuronectes platessa</name>
    <name type="common">European plaice</name>
    <dbReference type="NCBI Taxonomy" id="8262"/>
    <lineage>
        <taxon>Eukaryota</taxon>
        <taxon>Metazoa</taxon>
        <taxon>Chordata</taxon>
        <taxon>Craniata</taxon>
        <taxon>Vertebrata</taxon>
        <taxon>Euteleostomi</taxon>
        <taxon>Actinopterygii</taxon>
        <taxon>Neopterygii</taxon>
        <taxon>Teleostei</taxon>
        <taxon>Neoteleostei</taxon>
        <taxon>Acanthomorphata</taxon>
        <taxon>Carangaria</taxon>
        <taxon>Pleuronectiformes</taxon>
        <taxon>Pleuronectoidei</taxon>
        <taxon>Pleuronectidae</taxon>
        <taxon>Pleuronectes</taxon>
    </lineage>
</organism>
<sequence>MKTHLSAQCRDASSRSCRLKAEEKETEMLAAHDRTALNNLPSRTRRMRQEERVNNNNNNNTPQMVIVSGIIPAAGASFMWKCRQPPSVTVASLSCFLSLLVLCCGLRWRELENRETVVLLRSSPSSSRPSPVALHAPGTRNGAAPSHTSCLPMTSATERFQAGEGRWTNPGVRLSKLTETIYSTASGGVRAPHRLSELEGNQTPGAGPVWH</sequence>
<protein>
    <submittedName>
        <fullName evidence="2">Uncharacterized protein</fullName>
    </submittedName>
</protein>
<gene>
    <name evidence="2" type="ORF">PLEPLA_LOCUS35649</name>
</gene>
<reference evidence="2" key="1">
    <citation type="submission" date="2020-03" db="EMBL/GenBank/DDBJ databases">
        <authorList>
            <person name="Weist P."/>
        </authorList>
    </citation>
    <scope>NUCLEOTIDE SEQUENCE</scope>
</reference>
<feature type="compositionally biased region" description="Low complexity" evidence="1">
    <location>
        <begin position="122"/>
        <end position="132"/>
    </location>
</feature>
<feature type="region of interest" description="Disordered" evidence="1">
    <location>
        <begin position="122"/>
        <end position="148"/>
    </location>
</feature>
<dbReference type="EMBL" id="CADEAL010003961">
    <property type="protein sequence ID" value="CAB1447985.1"/>
    <property type="molecule type" value="Genomic_DNA"/>
</dbReference>
<name>A0A9N7Z3X6_PLEPL</name>
<accession>A0A9N7Z3X6</accession>
<keyword evidence="3" id="KW-1185">Reference proteome</keyword>
<evidence type="ECO:0000313" key="2">
    <source>
        <dbReference type="EMBL" id="CAB1447985.1"/>
    </source>
</evidence>
<comment type="caution">
    <text evidence="2">The sequence shown here is derived from an EMBL/GenBank/DDBJ whole genome shotgun (WGS) entry which is preliminary data.</text>
</comment>